<feature type="transmembrane region" description="Helical" evidence="8">
    <location>
        <begin position="373"/>
        <end position="393"/>
    </location>
</feature>
<comment type="subcellular location">
    <subcellularLocation>
        <location evidence="1">Cell membrane</location>
        <topology evidence="1">Multi-pass membrane protein</topology>
    </subcellularLocation>
</comment>
<feature type="transmembrane region" description="Helical" evidence="8">
    <location>
        <begin position="549"/>
        <end position="571"/>
    </location>
</feature>
<feature type="transmembrane region" description="Helical" evidence="8">
    <location>
        <begin position="288"/>
        <end position="306"/>
    </location>
</feature>
<keyword evidence="5 8" id="KW-0812">Transmembrane</keyword>
<organism evidence="9 10">
    <name type="scientific">Roseomonas haemaphysalidis</name>
    <dbReference type="NCBI Taxonomy" id="2768162"/>
    <lineage>
        <taxon>Bacteria</taxon>
        <taxon>Pseudomonadati</taxon>
        <taxon>Pseudomonadota</taxon>
        <taxon>Alphaproteobacteria</taxon>
        <taxon>Acetobacterales</taxon>
        <taxon>Roseomonadaceae</taxon>
        <taxon>Roseomonas</taxon>
    </lineage>
</organism>
<dbReference type="Pfam" id="PF01032">
    <property type="entry name" value="FecCD"/>
    <property type="match status" value="2"/>
</dbReference>
<dbReference type="NCBIfam" id="NF007866">
    <property type="entry name" value="PRK10577.1-2"/>
    <property type="match status" value="1"/>
</dbReference>
<feature type="transmembrane region" description="Helical" evidence="8">
    <location>
        <begin position="46"/>
        <end position="63"/>
    </location>
</feature>
<evidence type="ECO:0000256" key="2">
    <source>
        <dbReference type="ARBA" id="ARBA00007935"/>
    </source>
</evidence>
<evidence type="ECO:0000313" key="10">
    <source>
        <dbReference type="Proteomes" id="UP001518989"/>
    </source>
</evidence>
<evidence type="ECO:0000256" key="5">
    <source>
        <dbReference type="ARBA" id="ARBA00022692"/>
    </source>
</evidence>
<feature type="transmembrane region" description="Helical" evidence="8">
    <location>
        <begin position="462"/>
        <end position="481"/>
    </location>
</feature>
<reference evidence="9 10" key="1">
    <citation type="submission" date="2020-09" db="EMBL/GenBank/DDBJ databases">
        <title>Roseomonas.</title>
        <authorList>
            <person name="Zhu W."/>
        </authorList>
    </citation>
    <scope>NUCLEOTIDE SEQUENCE [LARGE SCALE GENOMIC DNA]</scope>
    <source>
        <strain evidence="9 10">573</strain>
    </source>
</reference>
<dbReference type="Gene3D" id="1.10.3470.10">
    <property type="entry name" value="ABC transporter involved in vitamin B12 uptake, BtuC"/>
    <property type="match status" value="2"/>
</dbReference>
<dbReference type="InterPro" id="IPR037294">
    <property type="entry name" value="ABC_BtuC-like"/>
</dbReference>
<keyword evidence="10" id="KW-1185">Reference proteome</keyword>
<gene>
    <name evidence="9" type="primary">fhuB</name>
    <name evidence="9" type="ORF">IAI61_21525</name>
</gene>
<accession>A0ABS3KZ69</accession>
<feature type="transmembrane region" description="Helical" evidence="8">
    <location>
        <begin position="100"/>
        <end position="119"/>
    </location>
</feature>
<dbReference type="SUPFAM" id="SSF81345">
    <property type="entry name" value="ABC transporter involved in vitamin B12 uptake, BtuC"/>
    <property type="match status" value="2"/>
</dbReference>
<sequence>MPRPTAILALLSIGAALLLFLLSAAPLAQGDTLHRILLWHALAPRLAMGLLCGAALGLAGALFQQVLRNPLAEPGTLGIFAGARLALAAVTLWAPGWLALGQPLVATAGAVLAMLLVLLLSRQQGFAPLAVILAGLVVSLALDAGNRALVLLNFEALSDLWITLAGGLGQGSWSMPLALLPWLGGAAVLAALLRRPLALLELGEAGARGLGLPLPLIRALGLGVAVLLGAAVAGTAGGIGFVGLAGPALARVTGARTPGQRMLWGSLIAAGLLAMTDQALRLLAGPDIPAGGVTALLGAPLLLWLMRRMPRGMAGPVADVPLAKVARPAGPLLLLGVALLLAVGVALCLGRLPDGTWHWAGGAALEPLLTWRAPRLVAALAAGAMLGAAGVLIQRLTGNPMASPELLGVSAGAGLAMMLGVLLLGSTDRLLLTGLAAMGAGSVLAVLLLLGRRSGFSPDHMLLAGVALTMLAGAVTVLLLAGGDPRMALLLGWLAGSTYTVTVKDAWLAVAVAVPLLLATPLAARWLTLLPLGPAVGRGLGLALGRARLALLLLTAGLTAAATLLVGPLSFTGLMAPHLARMLGLRRPLPHLAGAALAGALVIALADWLGRTAAFPWQLPAGLVATLMGSAYVIWLLARR</sequence>
<feature type="transmembrane region" description="Helical" evidence="8">
    <location>
        <begin position="506"/>
        <end position="528"/>
    </location>
</feature>
<name>A0ABS3KZ69_9PROT</name>
<feature type="transmembrane region" description="Helical" evidence="8">
    <location>
        <begin position="332"/>
        <end position="353"/>
    </location>
</feature>
<evidence type="ECO:0000313" key="9">
    <source>
        <dbReference type="EMBL" id="MBO1081621.1"/>
    </source>
</evidence>
<keyword evidence="3" id="KW-0813">Transport</keyword>
<keyword evidence="4" id="KW-1003">Cell membrane</keyword>
<feature type="transmembrane region" description="Helical" evidence="8">
    <location>
        <begin position="405"/>
        <end position="424"/>
    </location>
</feature>
<feature type="transmembrane region" description="Helical" evidence="8">
    <location>
        <begin position="126"/>
        <end position="142"/>
    </location>
</feature>
<dbReference type="RefSeq" id="WP_207419798.1">
    <property type="nucleotide sequence ID" value="NZ_CP061180.1"/>
</dbReference>
<evidence type="ECO:0000256" key="4">
    <source>
        <dbReference type="ARBA" id="ARBA00022475"/>
    </source>
</evidence>
<feature type="transmembrane region" description="Helical" evidence="8">
    <location>
        <begin position="217"/>
        <end position="250"/>
    </location>
</feature>
<dbReference type="InterPro" id="IPR000522">
    <property type="entry name" value="ABC_transptr_permease_BtuC"/>
</dbReference>
<comment type="caution">
    <text evidence="9">The sequence shown here is derived from an EMBL/GenBank/DDBJ whole genome shotgun (WGS) entry which is preliminary data.</text>
</comment>
<evidence type="ECO:0000256" key="6">
    <source>
        <dbReference type="ARBA" id="ARBA00022989"/>
    </source>
</evidence>
<evidence type="ECO:0000256" key="7">
    <source>
        <dbReference type="ARBA" id="ARBA00023136"/>
    </source>
</evidence>
<feature type="transmembrane region" description="Helical" evidence="8">
    <location>
        <begin position="430"/>
        <end position="450"/>
    </location>
</feature>
<dbReference type="PANTHER" id="PTHR30472:SF37">
    <property type="entry name" value="FE(3+) DICITRATE TRANSPORT SYSTEM PERMEASE PROTEIN FECD-RELATED"/>
    <property type="match status" value="1"/>
</dbReference>
<proteinExistence type="inferred from homology"/>
<feature type="transmembrane region" description="Helical" evidence="8">
    <location>
        <begin position="177"/>
        <end position="197"/>
    </location>
</feature>
<protein>
    <submittedName>
        <fullName evidence="9">Fe(3+)-hydroxamate ABC transporter permease FhuB</fullName>
    </submittedName>
</protein>
<evidence type="ECO:0000256" key="3">
    <source>
        <dbReference type="ARBA" id="ARBA00022448"/>
    </source>
</evidence>
<dbReference type="PANTHER" id="PTHR30472">
    <property type="entry name" value="FERRIC ENTEROBACTIN TRANSPORT SYSTEM PERMEASE PROTEIN"/>
    <property type="match status" value="1"/>
</dbReference>
<evidence type="ECO:0000256" key="1">
    <source>
        <dbReference type="ARBA" id="ARBA00004651"/>
    </source>
</evidence>
<keyword evidence="7 8" id="KW-0472">Membrane</keyword>
<feature type="transmembrane region" description="Helical" evidence="8">
    <location>
        <begin position="75"/>
        <end position="94"/>
    </location>
</feature>
<feature type="transmembrane region" description="Helical" evidence="8">
    <location>
        <begin position="621"/>
        <end position="638"/>
    </location>
</feature>
<evidence type="ECO:0000256" key="8">
    <source>
        <dbReference type="SAM" id="Phobius"/>
    </source>
</evidence>
<dbReference type="EMBL" id="JACTNG010000017">
    <property type="protein sequence ID" value="MBO1081621.1"/>
    <property type="molecule type" value="Genomic_DNA"/>
</dbReference>
<dbReference type="Proteomes" id="UP001518989">
    <property type="component" value="Unassembled WGS sequence"/>
</dbReference>
<keyword evidence="6 8" id="KW-1133">Transmembrane helix</keyword>
<dbReference type="CDD" id="cd06550">
    <property type="entry name" value="TM_ABC_iron-siderophores_like"/>
    <property type="match status" value="1"/>
</dbReference>
<comment type="similarity">
    <text evidence="2">Belongs to the binding-protein-dependent transport system permease family. FecCD subfamily.</text>
</comment>